<accession>A0AAU8AY43</accession>
<dbReference type="GO" id="GO:0004519">
    <property type="term" value="F:endonuclease activity"/>
    <property type="evidence" value="ECO:0007669"/>
    <property type="project" value="UniProtKB-KW"/>
</dbReference>
<dbReference type="InterPro" id="IPR035901">
    <property type="entry name" value="GIY-YIG_endonuc_sf"/>
</dbReference>
<keyword evidence="2" id="KW-0255">Endonuclease</keyword>
<dbReference type="InterPro" id="IPR003611">
    <property type="entry name" value="NUMOD3"/>
</dbReference>
<dbReference type="GO" id="GO:0003677">
    <property type="term" value="F:DNA binding"/>
    <property type="evidence" value="ECO:0007669"/>
    <property type="project" value="InterPro"/>
</dbReference>
<feature type="domain" description="Nuclease associated modular" evidence="1">
    <location>
        <begin position="102"/>
        <end position="118"/>
    </location>
</feature>
<dbReference type="SUPFAM" id="SSF82771">
    <property type="entry name" value="GIY-YIG endonuclease"/>
    <property type="match status" value="1"/>
</dbReference>
<evidence type="ECO:0000313" key="2">
    <source>
        <dbReference type="EMBL" id="XCD04886.1"/>
    </source>
</evidence>
<keyword evidence="2" id="KW-0378">Hydrolase</keyword>
<organism evidence="2">
    <name type="scientific">Dulem virus 41</name>
    <dbReference type="NCBI Taxonomy" id="3145759"/>
    <lineage>
        <taxon>Viruses</taxon>
        <taxon>Duplodnaviria</taxon>
        <taxon>Heunggongvirae</taxon>
        <taxon>Uroviricota</taxon>
        <taxon>Caudoviricetes</taxon>
    </lineage>
</organism>
<sequence length="228" mass="25869">MVGTIYKLTSPSGKSYIGQTMNISIRRRTFKNLNAYYSGKRMDNAIKKYGPEAFEFTILIQIYDQSRDELRRKLDELEVYYIEKYDTYRNGYNMTIGRSGTKGCFMTEESRQKIRLAALGRIGAMKGKHLSEKSRKMISDHAKTRTGCKNPFYGKSHSDNTKKRIGDANSKAVIQLDPCTNSVIAEFSSAKAAGVSLGNPRGNSEIIKVCRHYVSPRSKKKISYSPWV</sequence>
<evidence type="ECO:0000259" key="1">
    <source>
        <dbReference type="SMART" id="SM00496"/>
    </source>
</evidence>
<dbReference type="EMBL" id="PP511520">
    <property type="protein sequence ID" value="XCD04886.1"/>
    <property type="molecule type" value="Genomic_DNA"/>
</dbReference>
<name>A0AAU8AY43_9CAUD</name>
<dbReference type="SUPFAM" id="SSF64496">
    <property type="entry name" value="DNA-binding domain of intron-encoded endonucleases"/>
    <property type="match status" value="1"/>
</dbReference>
<feature type="domain" description="Nuclease associated modular" evidence="1">
    <location>
        <begin position="126"/>
        <end position="142"/>
    </location>
</feature>
<dbReference type="SMART" id="SM00496">
    <property type="entry name" value="IENR2"/>
    <property type="match status" value="3"/>
</dbReference>
<dbReference type="CDD" id="cd10443">
    <property type="entry name" value="GIY-YIG_HE_Tlr8p_PBC-V_like"/>
    <property type="match status" value="1"/>
</dbReference>
<feature type="domain" description="Nuclease associated modular" evidence="1">
    <location>
        <begin position="153"/>
        <end position="169"/>
    </location>
</feature>
<dbReference type="InterPro" id="IPR006350">
    <property type="entry name" value="Intron_endoG1"/>
</dbReference>
<dbReference type="Gene3D" id="3.40.1440.10">
    <property type="entry name" value="GIY-YIG endonuclease"/>
    <property type="match status" value="1"/>
</dbReference>
<keyword evidence="2" id="KW-0540">Nuclease</keyword>
<reference evidence="2" key="1">
    <citation type="submission" date="2024-03" db="EMBL/GenBank/DDBJ databases">
        <title>Diverse circular DNA viruses in blood, oral, and fecal samples of captive lemurs.</title>
        <authorList>
            <person name="Paietta E.N."/>
            <person name="Kraberger S."/>
            <person name="Lund M.C."/>
            <person name="Custer J.M."/>
            <person name="Vargas K.M."/>
            <person name="Ehmke E.E."/>
            <person name="Yoder A.D."/>
            <person name="Varsani A."/>
        </authorList>
    </citation>
    <scope>NUCLEOTIDE SEQUENCE</scope>
    <source>
        <strain evidence="2">Duke_24FS_1</strain>
    </source>
</reference>
<dbReference type="NCBIfam" id="TIGR01453">
    <property type="entry name" value="grpIintron_endo"/>
    <property type="match status" value="1"/>
</dbReference>
<dbReference type="Pfam" id="PF07460">
    <property type="entry name" value="NUMOD3"/>
    <property type="match status" value="2"/>
</dbReference>
<protein>
    <submittedName>
        <fullName evidence="2">Endonuclease</fullName>
    </submittedName>
</protein>
<proteinExistence type="predicted"/>